<feature type="domain" description="PE" evidence="1">
    <location>
        <begin position="4"/>
        <end position="94"/>
    </location>
</feature>
<feature type="non-terminal residue" evidence="2">
    <location>
        <position position="1"/>
    </location>
</feature>
<dbReference type="Proteomes" id="UP000241595">
    <property type="component" value="Unassembled WGS sequence"/>
</dbReference>
<evidence type="ECO:0000313" key="2">
    <source>
        <dbReference type="EMBL" id="SPM29887.1"/>
    </source>
</evidence>
<evidence type="ECO:0000313" key="3">
    <source>
        <dbReference type="Proteomes" id="UP000241595"/>
    </source>
</evidence>
<dbReference type="InterPro" id="IPR000084">
    <property type="entry name" value="PE-PGRS_N"/>
</dbReference>
<dbReference type="SUPFAM" id="SSF140459">
    <property type="entry name" value="PE/PPE dimer-like"/>
    <property type="match status" value="1"/>
</dbReference>
<organism evidence="2 3">
    <name type="scientific">Mycobacterium terramassiliense</name>
    <dbReference type="NCBI Taxonomy" id="1841859"/>
    <lineage>
        <taxon>Bacteria</taxon>
        <taxon>Bacillati</taxon>
        <taxon>Actinomycetota</taxon>
        <taxon>Actinomycetes</taxon>
        <taxon>Mycobacteriales</taxon>
        <taxon>Mycobacteriaceae</taxon>
        <taxon>Mycobacterium</taxon>
    </lineage>
</organism>
<proteinExistence type="predicted"/>
<gene>
    <name evidence="2" type="ORF">MTAB308_3382</name>
</gene>
<keyword evidence="3" id="KW-1185">Reference proteome</keyword>
<dbReference type="InterPro" id="IPR038332">
    <property type="entry name" value="PPE_sf"/>
</dbReference>
<evidence type="ECO:0000259" key="1">
    <source>
        <dbReference type="Pfam" id="PF00934"/>
    </source>
</evidence>
<protein>
    <submittedName>
        <fullName evidence="2">PE-PGRS family protein</fullName>
    </submittedName>
</protein>
<dbReference type="AlphaFoldDB" id="A0A2U3NEG6"/>
<name>A0A2U3NEG6_9MYCO</name>
<sequence length="513" mass="52230">VSFVITEPELVTAAAERLSGIGSSLGEATAAAAAPTTGVAAAASDEVSIAVSEVFGRFGREFQVLGARAVAFQDEFVSLLNGGAAAYLGTEIANAERSLLSTGLSTGAASGLAAAAPGGAYGQLVVNTSANLQNLFNTWSADPFPFLRQVLVNQIGYWQQIATALTNTIENFPAFLAGLPAAIQAGIQQLLTFPAAFYAQQFITTQIGFAQEFATNLYAAATGIWAGLPAFGAQLQVALQAVLAGDYFGAVQDVAQAFANLLVTGVNPGTPVVTLTGTIIPFNPTVNATVNPTLLGPLGNLFALANIPGQEAQYLTNLMPPSIPRQMSQNLTNVLNALTIPSISATATLPLTSPTSGSLSAFFGLPLQITYAAAGAPLAGLEGLATSATAVQQALLAGNPVGALGALANAPAVVANGFLNGETIVDMAIPVPVNYPLPPPLPPIAFTAQIVLHLPFDGLLVPPHPLTGTIALSSPFATDPYPVTIFGTPFMGLVPLFVNYIPQQLAAAIAPAG</sequence>
<reference evidence="2 3" key="1">
    <citation type="submission" date="2017-01" db="EMBL/GenBank/DDBJ databases">
        <authorList>
            <consortium name="Urmite Genomes"/>
        </authorList>
    </citation>
    <scope>NUCLEOTIDE SEQUENCE [LARGE SCALE GENOMIC DNA]</scope>
    <source>
        <strain evidence="2 3">AB308</strain>
    </source>
</reference>
<dbReference type="EMBL" id="FTRV01000015">
    <property type="protein sequence ID" value="SPM29887.1"/>
    <property type="molecule type" value="Genomic_DNA"/>
</dbReference>
<dbReference type="Pfam" id="PF00934">
    <property type="entry name" value="PE"/>
    <property type="match status" value="1"/>
</dbReference>
<dbReference type="STRING" id="1841859.GCA_900157385_03384"/>
<dbReference type="Gene3D" id="1.10.287.850">
    <property type="entry name" value="HP0062-like domain"/>
    <property type="match status" value="1"/>
</dbReference>
<accession>A0A2U3NEG6</accession>